<feature type="compositionally biased region" description="Basic and acidic residues" evidence="1">
    <location>
        <begin position="1"/>
        <end position="20"/>
    </location>
</feature>
<protein>
    <submittedName>
        <fullName evidence="2">Uncharacterized protein</fullName>
    </submittedName>
</protein>
<gene>
    <name evidence="2" type="ORF">FD755_025057</name>
</gene>
<dbReference type="AlphaFoldDB" id="A0A5N3UQS9"/>
<feature type="region of interest" description="Disordered" evidence="1">
    <location>
        <begin position="1"/>
        <end position="28"/>
    </location>
</feature>
<name>A0A5N3UQS9_MUNRE</name>
<keyword evidence="3" id="KW-1185">Reference proteome</keyword>
<proteinExistence type="predicted"/>
<accession>A0A5N3UQS9</accession>
<evidence type="ECO:0000313" key="3">
    <source>
        <dbReference type="Proteomes" id="UP000326062"/>
    </source>
</evidence>
<organism evidence="2 3">
    <name type="scientific">Muntiacus reevesi</name>
    <name type="common">Reeves' muntjac</name>
    <name type="synonym">Cervus reevesi</name>
    <dbReference type="NCBI Taxonomy" id="9886"/>
    <lineage>
        <taxon>Eukaryota</taxon>
        <taxon>Metazoa</taxon>
        <taxon>Chordata</taxon>
        <taxon>Craniata</taxon>
        <taxon>Vertebrata</taxon>
        <taxon>Euteleostomi</taxon>
        <taxon>Mammalia</taxon>
        <taxon>Eutheria</taxon>
        <taxon>Laurasiatheria</taxon>
        <taxon>Artiodactyla</taxon>
        <taxon>Ruminantia</taxon>
        <taxon>Pecora</taxon>
        <taxon>Cervidae</taxon>
        <taxon>Muntiacinae</taxon>
        <taxon>Muntiacus</taxon>
    </lineage>
</organism>
<dbReference type="Proteomes" id="UP000326062">
    <property type="component" value="Unassembled WGS sequence"/>
</dbReference>
<dbReference type="EMBL" id="VCEB01006786">
    <property type="protein sequence ID" value="KAB0339092.1"/>
    <property type="molecule type" value="Genomic_DNA"/>
</dbReference>
<evidence type="ECO:0000313" key="2">
    <source>
        <dbReference type="EMBL" id="KAB0339092.1"/>
    </source>
</evidence>
<comment type="caution">
    <text evidence="2">The sequence shown here is derived from an EMBL/GenBank/DDBJ whole genome shotgun (WGS) entry which is preliminary data.</text>
</comment>
<sequence>MANMDSDPRHLPIPEGDHEINPGPMNIQFDPSDIRSKRKQSLSLFMLFAHLFAMK</sequence>
<evidence type="ECO:0000256" key="1">
    <source>
        <dbReference type="SAM" id="MobiDB-lite"/>
    </source>
</evidence>
<reference evidence="2 3" key="1">
    <citation type="submission" date="2019-06" db="EMBL/GenBank/DDBJ databases">
        <title>Discovery of a novel chromosome fission-fusion reversal in muntjac.</title>
        <authorList>
            <person name="Mudd A.B."/>
            <person name="Bredeson J.V."/>
            <person name="Baum R."/>
            <person name="Hockemeyer D."/>
            <person name="Rokhsar D.S."/>
        </authorList>
    </citation>
    <scope>NUCLEOTIDE SEQUENCE [LARGE SCALE GENOMIC DNA]</scope>
    <source>
        <strain evidence="2">UCam_UCB_Mr</strain>
        <tissue evidence="2">Fibroblast cell line</tissue>
    </source>
</reference>